<sequence>MHRIVFLLLAAGCLATAPRHAAAQDGGFPVQTTARTQFVFKNGEVMRREGKQLTPLTQNVKLESGVKINYKSGIVELPADKLNPQGKKFTLREGDYVKADGGVVFATPGSAEAARGGAPNGPSGKFKTYVQRGPGYADPAMQMSLLNKKIELLNQKITVLSQGRTDLPDTKALDAQIEQARCQAQRAVCAGCGAQITR</sequence>
<evidence type="ECO:0000259" key="2">
    <source>
        <dbReference type="Pfam" id="PF20606"/>
    </source>
</evidence>
<comment type="caution">
    <text evidence="3">The sequence shown here is derived from an EMBL/GenBank/DDBJ whole genome shotgun (WGS) entry which is preliminary data.</text>
</comment>
<proteinExistence type="predicted"/>
<keyword evidence="4" id="KW-1185">Reference proteome</keyword>
<evidence type="ECO:0000313" key="3">
    <source>
        <dbReference type="EMBL" id="MFC7669416.1"/>
    </source>
</evidence>
<gene>
    <name evidence="3" type="ORF">ACFQT0_20155</name>
</gene>
<dbReference type="Proteomes" id="UP001596513">
    <property type="component" value="Unassembled WGS sequence"/>
</dbReference>
<evidence type="ECO:0000313" key="4">
    <source>
        <dbReference type="Proteomes" id="UP001596513"/>
    </source>
</evidence>
<keyword evidence="1" id="KW-0732">Signal</keyword>
<protein>
    <submittedName>
        <fullName evidence="3">DUF6799 domain-containing protein</fullName>
    </submittedName>
</protein>
<organism evidence="3 4">
    <name type="scientific">Hymenobacter humi</name>
    <dbReference type="NCBI Taxonomy" id="1411620"/>
    <lineage>
        <taxon>Bacteria</taxon>
        <taxon>Pseudomonadati</taxon>
        <taxon>Bacteroidota</taxon>
        <taxon>Cytophagia</taxon>
        <taxon>Cytophagales</taxon>
        <taxon>Hymenobacteraceae</taxon>
        <taxon>Hymenobacter</taxon>
    </lineage>
</organism>
<name>A0ABW2UBG4_9BACT</name>
<accession>A0ABW2UBG4</accession>
<dbReference type="Pfam" id="PF20606">
    <property type="entry name" value="DUF6799"/>
    <property type="match status" value="1"/>
</dbReference>
<reference evidence="4" key="1">
    <citation type="journal article" date="2019" name="Int. J. Syst. Evol. Microbiol.">
        <title>The Global Catalogue of Microorganisms (GCM) 10K type strain sequencing project: providing services to taxonomists for standard genome sequencing and annotation.</title>
        <authorList>
            <consortium name="The Broad Institute Genomics Platform"/>
            <consortium name="The Broad Institute Genome Sequencing Center for Infectious Disease"/>
            <person name="Wu L."/>
            <person name="Ma J."/>
        </authorList>
    </citation>
    <scope>NUCLEOTIDE SEQUENCE [LARGE SCALE GENOMIC DNA]</scope>
    <source>
        <strain evidence="4">JCM 19635</strain>
    </source>
</reference>
<feature type="chain" id="PRO_5046439830" evidence="1">
    <location>
        <begin position="22"/>
        <end position="198"/>
    </location>
</feature>
<feature type="signal peptide" evidence="1">
    <location>
        <begin position="1"/>
        <end position="21"/>
    </location>
</feature>
<evidence type="ECO:0000256" key="1">
    <source>
        <dbReference type="SAM" id="SignalP"/>
    </source>
</evidence>
<dbReference type="EMBL" id="JBHTEK010000001">
    <property type="protein sequence ID" value="MFC7669416.1"/>
    <property type="molecule type" value="Genomic_DNA"/>
</dbReference>
<dbReference type="RefSeq" id="WP_380204921.1">
    <property type="nucleotide sequence ID" value="NZ_JBHTEK010000001.1"/>
</dbReference>
<feature type="domain" description="DUF6799" evidence="2">
    <location>
        <begin position="38"/>
        <end position="102"/>
    </location>
</feature>
<dbReference type="InterPro" id="IPR046478">
    <property type="entry name" value="DUF6799"/>
</dbReference>